<dbReference type="EMBL" id="CP049616">
    <property type="protein sequence ID" value="QII45106.1"/>
    <property type="molecule type" value="Genomic_DNA"/>
</dbReference>
<name>A0A6G7J2W0_9FLAO</name>
<feature type="chain" id="PRO_5026128217" evidence="2">
    <location>
        <begin position="19"/>
        <end position="290"/>
    </location>
</feature>
<evidence type="ECO:0000259" key="3">
    <source>
        <dbReference type="Pfam" id="PF20434"/>
    </source>
</evidence>
<protein>
    <submittedName>
        <fullName evidence="4">Alpha/beta hydrolase</fullName>
    </submittedName>
</protein>
<organism evidence="4 5">
    <name type="scientific">Flagellimonas oceani</name>
    <dbReference type="NCBI Taxonomy" id="2698672"/>
    <lineage>
        <taxon>Bacteria</taxon>
        <taxon>Pseudomonadati</taxon>
        <taxon>Bacteroidota</taxon>
        <taxon>Flavobacteriia</taxon>
        <taxon>Flavobacteriales</taxon>
        <taxon>Flavobacteriaceae</taxon>
        <taxon>Flagellimonas</taxon>
    </lineage>
</organism>
<proteinExistence type="predicted"/>
<dbReference type="PANTHER" id="PTHR48081:SF6">
    <property type="entry name" value="PEPTIDASE S9 PROLYL OLIGOPEPTIDASE CATALYTIC DOMAIN-CONTAINING PROTEIN"/>
    <property type="match status" value="1"/>
</dbReference>
<evidence type="ECO:0000256" key="2">
    <source>
        <dbReference type="SAM" id="SignalP"/>
    </source>
</evidence>
<dbReference type="Pfam" id="PF20434">
    <property type="entry name" value="BD-FAE"/>
    <property type="match status" value="1"/>
</dbReference>
<accession>A0A6G7J2W0</accession>
<keyword evidence="5" id="KW-1185">Reference proteome</keyword>
<dbReference type="InterPro" id="IPR049492">
    <property type="entry name" value="BD-FAE-like_dom"/>
</dbReference>
<dbReference type="Proteomes" id="UP000502928">
    <property type="component" value="Chromosome"/>
</dbReference>
<dbReference type="AlphaFoldDB" id="A0A6G7J2W0"/>
<reference evidence="4 5" key="1">
    <citation type="submission" date="2020-02" db="EMBL/GenBank/DDBJ databases">
        <title>Complete genome of Muricauda sp. 501str8.</title>
        <authorList>
            <person name="Dong B."/>
            <person name="Zhu S."/>
            <person name="Yang J."/>
            <person name="Chen J."/>
        </authorList>
    </citation>
    <scope>NUCLEOTIDE SEQUENCE [LARGE SCALE GENOMIC DNA]</scope>
    <source>
        <strain evidence="4 5">501str8</strain>
    </source>
</reference>
<dbReference type="Gene3D" id="3.40.50.1820">
    <property type="entry name" value="alpha/beta hydrolase"/>
    <property type="match status" value="1"/>
</dbReference>
<dbReference type="PANTHER" id="PTHR48081">
    <property type="entry name" value="AB HYDROLASE SUPERFAMILY PROTEIN C4A8.06C"/>
    <property type="match status" value="1"/>
</dbReference>
<keyword evidence="1 4" id="KW-0378">Hydrolase</keyword>
<keyword evidence="2" id="KW-0732">Signal</keyword>
<gene>
    <name evidence="4" type="ORF">GVT53_10575</name>
</gene>
<dbReference type="GO" id="GO:0016787">
    <property type="term" value="F:hydrolase activity"/>
    <property type="evidence" value="ECO:0007669"/>
    <property type="project" value="UniProtKB-KW"/>
</dbReference>
<dbReference type="RefSeq" id="WP_166248599.1">
    <property type="nucleotide sequence ID" value="NZ_CP049616.1"/>
</dbReference>
<evidence type="ECO:0000313" key="5">
    <source>
        <dbReference type="Proteomes" id="UP000502928"/>
    </source>
</evidence>
<dbReference type="InterPro" id="IPR050300">
    <property type="entry name" value="GDXG_lipolytic_enzyme"/>
</dbReference>
<dbReference type="SUPFAM" id="SSF53474">
    <property type="entry name" value="alpha/beta-Hydrolases"/>
    <property type="match status" value="1"/>
</dbReference>
<feature type="signal peptide" evidence="2">
    <location>
        <begin position="1"/>
        <end position="18"/>
    </location>
</feature>
<feature type="domain" description="BD-FAE-like" evidence="3">
    <location>
        <begin position="58"/>
        <end position="248"/>
    </location>
</feature>
<dbReference type="KEGG" id="mut:GVT53_10575"/>
<evidence type="ECO:0000313" key="4">
    <source>
        <dbReference type="EMBL" id="QII45106.1"/>
    </source>
</evidence>
<dbReference type="InterPro" id="IPR029058">
    <property type="entry name" value="AB_hydrolase_fold"/>
</dbReference>
<evidence type="ECO:0000256" key="1">
    <source>
        <dbReference type="ARBA" id="ARBA00022801"/>
    </source>
</evidence>
<sequence length="290" mass="32194">MRFIFFVLFYSFMLSGQAQDYIVPLWEDEVPNAKVSTLEEQLKNPNARVISKVIDPSLEVYLPSSVINTGTMVMICPGGGYGALAYDKEGTDIAKWLNGQGIAAAVLKYRLPEDESNQVPHLTPLMDAKQGIEILRSMAGQWGVDPSKVGVMGFSAGGHLASTLGTHFEEANRPDFMILIYPVVTMKKDYTHNGSRNNLLGNEPSKELVDLYSNELQVKPNTPTTFILHCEDDLVVPVENSIQFYGALKKEGVKVEMHLYPDGGHGFAMGFQHGRLATWRSLLLEWLKAI</sequence>